<keyword evidence="7" id="KW-1185">Reference proteome</keyword>
<evidence type="ECO:0000313" key="7">
    <source>
        <dbReference type="Proteomes" id="UP000001018"/>
    </source>
</evidence>
<dbReference type="Gene3D" id="3.20.20.70">
    <property type="entry name" value="Aldolase class I"/>
    <property type="match status" value="1"/>
</dbReference>
<dbReference type="GO" id="GO:0046872">
    <property type="term" value="F:metal ion binding"/>
    <property type="evidence" value="ECO:0007669"/>
    <property type="project" value="UniProtKB-KW"/>
</dbReference>
<dbReference type="AlphaFoldDB" id="Q4JBR9"/>
<evidence type="ECO:0000256" key="2">
    <source>
        <dbReference type="ARBA" id="ARBA00022723"/>
    </source>
</evidence>
<sequence>MVQECKDIGDYARRSNKLNEGGVKMRPLFIYAPNLKRYETDFISSSNGWKSISVTGKYCAFNCKHCGRRVLETMIDGSSEEKLTRELERAVKAGDKGIILSGGSTIRGDVPLWKYGHVISKYADKLTIIAHTGVVRSQDIAVKLKEAGVKVALLDMVSDNTTIKEVLRQPFTVDDYLNSFKYLKQAGIKIVPHVIVGLSTKGIKGDLEAIRLLKEVEPDAIIIVGLMPLLGTPMYNGNQPSPEELITALRFARDTFSNIPINLGCARPRGKDYVKVETFAVDYDIDAIAFPEEETYEYAMSKRKVFLSNACCGNVVLDIISGGVS</sequence>
<dbReference type="GO" id="GO:0051536">
    <property type="term" value="F:iron-sulfur cluster binding"/>
    <property type="evidence" value="ECO:0007669"/>
    <property type="project" value="UniProtKB-KW"/>
</dbReference>
<dbReference type="PROSITE" id="PS51918">
    <property type="entry name" value="RADICAL_SAM"/>
    <property type="match status" value="1"/>
</dbReference>
<dbReference type="PANTHER" id="PTHR43288:SF2">
    <property type="entry name" value="RADICAL SAM CORE DOMAIN-CONTAINING PROTEIN"/>
    <property type="match status" value="1"/>
</dbReference>
<dbReference type="PANTHER" id="PTHR43288">
    <property type="entry name" value="BIOTIN SYNTHASE-RELATED PROTEIN, RADICAL SAM SUPERFAMILY"/>
    <property type="match status" value="1"/>
</dbReference>
<dbReference type="SFLD" id="SFLDG01113">
    <property type="entry name" value="Uncharacterised_Radical_SAM_Su"/>
    <property type="match status" value="1"/>
</dbReference>
<evidence type="ECO:0000256" key="3">
    <source>
        <dbReference type="ARBA" id="ARBA00023004"/>
    </source>
</evidence>
<organism evidence="6 7">
    <name type="scientific">Sulfolobus acidocaldarius (strain ATCC 33909 / DSM 639 / JCM 8929 / NBRC 15157 / NCIMB 11770)</name>
    <dbReference type="NCBI Taxonomy" id="330779"/>
    <lineage>
        <taxon>Archaea</taxon>
        <taxon>Thermoproteota</taxon>
        <taxon>Thermoprotei</taxon>
        <taxon>Sulfolobales</taxon>
        <taxon>Sulfolobaceae</taxon>
        <taxon>Sulfolobus</taxon>
    </lineage>
</organism>
<dbReference type="STRING" id="330779.Saci_0344"/>
<proteinExistence type="predicted"/>
<keyword evidence="3" id="KW-0408">Iron</keyword>
<dbReference type="InterPro" id="IPR058240">
    <property type="entry name" value="rSAM_sf"/>
</dbReference>
<gene>
    <name evidence="6" type="ordered locus">Saci_0344</name>
</gene>
<keyword evidence="2" id="KW-0479">Metal-binding</keyword>
<dbReference type="Proteomes" id="UP000001018">
    <property type="component" value="Chromosome"/>
</dbReference>
<protein>
    <submittedName>
        <fullName evidence="6">Radical SAM domain protein</fullName>
    </submittedName>
</protein>
<reference evidence="6 7" key="1">
    <citation type="journal article" date="2005" name="J. Bacteriol.">
        <title>The genome of Sulfolobus acidocaldarius, a model organism of the Crenarchaeota.</title>
        <authorList>
            <person name="Chen L."/>
            <person name="Brugger K."/>
            <person name="Skovgaard M."/>
            <person name="Redder P."/>
            <person name="She Q."/>
            <person name="Torarinsson E."/>
            <person name="Greve B."/>
            <person name="Awayez M."/>
            <person name="Zibat A."/>
            <person name="Klenk H.-P."/>
            <person name="Garrett R.A."/>
        </authorList>
    </citation>
    <scope>NUCLEOTIDE SEQUENCE [LARGE SCALE GENOMIC DNA]</scope>
    <source>
        <strain evidence="7">ATCC 33909 / DSM 639 / JCM 8929 / NBRC 15157 / NCIMB 11770</strain>
    </source>
</reference>
<dbReference type="InterPro" id="IPR007197">
    <property type="entry name" value="rSAM"/>
</dbReference>
<dbReference type="PATRIC" id="fig|330779.12.peg.340"/>
<dbReference type="SFLD" id="SFLDS00029">
    <property type="entry name" value="Radical_SAM"/>
    <property type="match status" value="1"/>
</dbReference>
<keyword evidence="4" id="KW-0411">Iron-sulfur</keyword>
<evidence type="ECO:0000259" key="5">
    <source>
        <dbReference type="PROSITE" id="PS51918"/>
    </source>
</evidence>
<dbReference type="InterPro" id="IPR006638">
    <property type="entry name" value="Elp3/MiaA/NifB-like_rSAM"/>
</dbReference>
<accession>Q4JBR9</accession>
<dbReference type="KEGG" id="sai:Saci_0344"/>
<dbReference type="SUPFAM" id="SSF102114">
    <property type="entry name" value="Radical SAM enzymes"/>
    <property type="match status" value="1"/>
</dbReference>
<dbReference type="HOGENOM" id="CLU_067819_1_0_2"/>
<dbReference type="CDD" id="cd01335">
    <property type="entry name" value="Radical_SAM"/>
    <property type="match status" value="1"/>
</dbReference>
<dbReference type="SMART" id="SM00729">
    <property type="entry name" value="Elp3"/>
    <property type="match status" value="1"/>
</dbReference>
<evidence type="ECO:0000256" key="4">
    <source>
        <dbReference type="ARBA" id="ARBA00023014"/>
    </source>
</evidence>
<evidence type="ECO:0000256" key="1">
    <source>
        <dbReference type="ARBA" id="ARBA00022691"/>
    </source>
</evidence>
<dbReference type="EMBL" id="CP000077">
    <property type="protein sequence ID" value="AAY79760.1"/>
    <property type="molecule type" value="Genomic_DNA"/>
</dbReference>
<dbReference type="Pfam" id="PF04055">
    <property type="entry name" value="Radical_SAM"/>
    <property type="match status" value="1"/>
</dbReference>
<evidence type="ECO:0000313" key="6">
    <source>
        <dbReference type="EMBL" id="AAY79760.1"/>
    </source>
</evidence>
<dbReference type="eggNOG" id="arCOG05825">
    <property type="taxonomic scope" value="Archaea"/>
</dbReference>
<dbReference type="InterPro" id="IPR013785">
    <property type="entry name" value="Aldolase_TIM"/>
</dbReference>
<keyword evidence="1" id="KW-0949">S-adenosyl-L-methionine</keyword>
<name>Q4JBR9_SULAC</name>
<dbReference type="GO" id="GO:0003824">
    <property type="term" value="F:catalytic activity"/>
    <property type="evidence" value="ECO:0007669"/>
    <property type="project" value="InterPro"/>
</dbReference>
<feature type="domain" description="Radical SAM core" evidence="5">
    <location>
        <begin position="42"/>
        <end position="266"/>
    </location>
</feature>